<evidence type="ECO:0000313" key="11">
    <source>
        <dbReference type="RefSeq" id="XP_035829140.1"/>
    </source>
</evidence>
<dbReference type="Pfam" id="PF00096">
    <property type="entry name" value="zf-C2H2"/>
    <property type="match status" value="3"/>
</dbReference>
<protein>
    <submittedName>
        <fullName evidence="11 12">Zinc finger protein 235</fullName>
    </submittedName>
</protein>
<evidence type="ECO:0000256" key="1">
    <source>
        <dbReference type="ARBA" id="ARBA00004123"/>
    </source>
</evidence>
<proteinExistence type="predicted"/>
<evidence type="ECO:0000256" key="7">
    <source>
        <dbReference type="PROSITE-ProRule" id="PRU00042"/>
    </source>
</evidence>
<sequence>MVQSSSPDIDDVVASSSPTSTFSANTVSSLGSVVWASWDHGESSDVSTYPHGPLTSCHPVQQANGMRRRQGESSSCRFQTGQRVYRENVGGVPKETSSSDIGAMERVCDLHRSVADDKQMYDENLYDGHDTSLNDCAFASKMKAGNVDVESDVCCKIVSQTRPGKRLLGSSTRESCGKSRMFCDHKLSRGQGQGRDFNLSCAVSFASCTNSTDSTSTTPRKVNKEMDAGCRDVPPRFPVRESRYSREQAHKCSVCLEVFTELGNLQKQKRAHTSLRKLKRTHTGEKPYKCEVCGATFTWSSHLQTHKRTHTGEKPYKCEVCGATFTWSSHLQSHKRRHTGEKPYKCEVCGATFTWSSHLQSHKRRHTGEKPYKCEVCGATFTQGSSLQRHKRIHTGEKPYKCEVCGASFTFSTV</sequence>
<dbReference type="RefSeq" id="XP_035829140.1">
    <property type="nucleotide sequence ID" value="XM_035973247.1"/>
</dbReference>
<dbReference type="RefSeq" id="XP_035829142.1">
    <property type="nucleotide sequence ID" value="XM_035973249.1"/>
</dbReference>
<dbReference type="Proteomes" id="UP000694888">
    <property type="component" value="Unplaced"/>
</dbReference>
<gene>
    <name evidence="11 12" type="primary">LOC101845894</name>
</gene>
<evidence type="ECO:0000256" key="6">
    <source>
        <dbReference type="ARBA" id="ARBA00023242"/>
    </source>
</evidence>
<keyword evidence="6" id="KW-0539">Nucleus</keyword>
<dbReference type="PANTHER" id="PTHR24394">
    <property type="entry name" value="ZINC FINGER PROTEIN"/>
    <property type="match status" value="1"/>
</dbReference>
<dbReference type="Pfam" id="PF13465">
    <property type="entry name" value="zf-H2C2_2"/>
    <property type="match status" value="1"/>
</dbReference>
<keyword evidence="2" id="KW-0479">Metal-binding</keyword>
<organism evidence="10 12">
    <name type="scientific">Aplysia californica</name>
    <name type="common">California sea hare</name>
    <dbReference type="NCBI Taxonomy" id="6500"/>
    <lineage>
        <taxon>Eukaryota</taxon>
        <taxon>Metazoa</taxon>
        <taxon>Spiralia</taxon>
        <taxon>Lophotrochozoa</taxon>
        <taxon>Mollusca</taxon>
        <taxon>Gastropoda</taxon>
        <taxon>Heterobranchia</taxon>
        <taxon>Euthyneura</taxon>
        <taxon>Tectipleura</taxon>
        <taxon>Aplysiida</taxon>
        <taxon>Aplysioidea</taxon>
        <taxon>Aplysiidae</taxon>
        <taxon>Aplysia</taxon>
    </lineage>
</organism>
<dbReference type="SUPFAM" id="SSF57667">
    <property type="entry name" value="beta-beta-alpha zinc fingers"/>
    <property type="match status" value="2"/>
</dbReference>
<dbReference type="PANTHER" id="PTHR24394:SF29">
    <property type="entry name" value="MYONEURIN"/>
    <property type="match status" value="1"/>
</dbReference>
<evidence type="ECO:0000313" key="10">
    <source>
        <dbReference type="Proteomes" id="UP000694888"/>
    </source>
</evidence>
<keyword evidence="10" id="KW-1185">Reference proteome</keyword>
<dbReference type="SMART" id="SM00355">
    <property type="entry name" value="ZnF_C2H2"/>
    <property type="match status" value="5"/>
</dbReference>
<evidence type="ECO:0000259" key="9">
    <source>
        <dbReference type="PROSITE" id="PS50157"/>
    </source>
</evidence>
<keyword evidence="5" id="KW-0862">Zinc</keyword>
<evidence type="ECO:0000256" key="3">
    <source>
        <dbReference type="ARBA" id="ARBA00022737"/>
    </source>
</evidence>
<name>A0ABM1W399_APLCA</name>
<evidence type="ECO:0000256" key="4">
    <source>
        <dbReference type="ARBA" id="ARBA00022771"/>
    </source>
</evidence>
<keyword evidence="4 7" id="KW-0863">Zinc-finger</keyword>
<dbReference type="InterPro" id="IPR036236">
    <property type="entry name" value="Znf_C2H2_sf"/>
</dbReference>
<evidence type="ECO:0000256" key="2">
    <source>
        <dbReference type="ARBA" id="ARBA00022723"/>
    </source>
</evidence>
<dbReference type="GeneID" id="101845894"/>
<accession>A0ABM1W399</accession>
<dbReference type="PROSITE" id="PS00028">
    <property type="entry name" value="ZINC_FINGER_C2H2_1"/>
    <property type="match status" value="4"/>
</dbReference>
<dbReference type="PROSITE" id="PS50157">
    <property type="entry name" value="ZINC_FINGER_C2H2_2"/>
    <property type="match status" value="5"/>
</dbReference>
<keyword evidence="3" id="KW-0677">Repeat</keyword>
<evidence type="ECO:0000256" key="5">
    <source>
        <dbReference type="ARBA" id="ARBA00022833"/>
    </source>
</evidence>
<evidence type="ECO:0000256" key="8">
    <source>
        <dbReference type="SAM" id="MobiDB-lite"/>
    </source>
</evidence>
<feature type="domain" description="C2H2-type" evidence="9">
    <location>
        <begin position="344"/>
        <end position="371"/>
    </location>
</feature>
<comment type="subcellular location">
    <subcellularLocation>
        <location evidence="1">Nucleus</location>
    </subcellularLocation>
</comment>
<reference evidence="11 12" key="1">
    <citation type="submission" date="2025-05" db="UniProtKB">
        <authorList>
            <consortium name="RefSeq"/>
        </authorList>
    </citation>
    <scope>IDENTIFICATION</scope>
</reference>
<feature type="domain" description="C2H2-type" evidence="9">
    <location>
        <begin position="316"/>
        <end position="343"/>
    </location>
</feature>
<evidence type="ECO:0000313" key="12">
    <source>
        <dbReference type="RefSeq" id="XP_035829142.1"/>
    </source>
</evidence>
<dbReference type="Gene3D" id="3.30.160.60">
    <property type="entry name" value="Classic Zinc Finger"/>
    <property type="match status" value="6"/>
</dbReference>
<feature type="domain" description="C2H2-type" evidence="9">
    <location>
        <begin position="288"/>
        <end position="315"/>
    </location>
</feature>
<dbReference type="InterPro" id="IPR013087">
    <property type="entry name" value="Znf_C2H2_type"/>
</dbReference>
<feature type="domain" description="C2H2-type" evidence="9">
    <location>
        <begin position="250"/>
        <end position="287"/>
    </location>
</feature>
<feature type="domain" description="C2H2-type" evidence="9">
    <location>
        <begin position="372"/>
        <end position="399"/>
    </location>
</feature>
<feature type="region of interest" description="Disordered" evidence="8">
    <location>
        <begin position="1"/>
        <end position="21"/>
    </location>
</feature>